<feature type="region of interest" description="Disordered" evidence="1">
    <location>
        <begin position="592"/>
        <end position="611"/>
    </location>
</feature>
<comment type="caution">
    <text evidence="2">The sequence shown here is derived from an EMBL/GenBank/DDBJ whole genome shotgun (WGS) entry which is preliminary data.</text>
</comment>
<proteinExistence type="predicted"/>
<feature type="region of interest" description="Disordered" evidence="1">
    <location>
        <begin position="38"/>
        <end position="106"/>
    </location>
</feature>
<organism evidence="2 3">
    <name type="scientific">Diacronema lutheri</name>
    <name type="common">Unicellular marine alga</name>
    <name type="synonym">Monochrysis lutheri</name>
    <dbReference type="NCBI Taxonomy" id="2081491"/>
    <lineage>
        <taxon>Eukaryota</taxon>
        <taxon>Haptista</taxon>
        <taxon>Haptophyta</taxon>
        <taxon>Pavlovophyceae</taxon>
        <taxon>Pavlovales</taxon>
        <taxon>Pavlovaceae</taxon>
        <taxon>Diacronema</taxon>
    </lineage>
</organism>
<dbReference type="EMBL" id="JAGTXO010000054">
    <property type="protein sequence ID" value="KAG8458332.1"/>
    <property type="molecule type" value="Genomic_DNA"/>
</dbReference>
<feature type="compositionally biased region" description="Basic and acidic residues" evidence="1">
    <location>
        <begin position="61"/>
        <end position="71"/>
    </location>
</feature>
<dbReference type="Gene3D" id="3.30.450.40">
    <property type="match status" value="1"/>
</dbReference>
<keyword evidence="3" id="KW-1185">Reference proteome</keyword>
<feature type="compositionally biased region" description="Basic residues" evidence="1">
    <location>
        <begin position="88"/>
        <end position="97"/>
    </location>
</feature>
<sequence>MGTWFYTGESASPGESALARLERFDEADALTSDLERHLRLLHAGTPPDAEQLSDAPRAPRAHADDRADDRAGAAPRVRARDAALAPRTPRRGARSLHSRAGSPPHAYFADEAHADERDARALARVASLDALDDPRSEARTYEQVVRTLGELGEWTAIKPPDASDSRRALALLVHAGTRLLRLQRGALHLLAAPRARADRRGGGGVGALELTRVATTYDPIGAGISDAGVRAVARRVVADGRALALNTAGGLVLALPLLGADGARFGCVQLFSPPSRRVLSAEDIELARLLAHALALCARAARARAPPPAGGDGAARATRATAPAAVSRASSLAAVDVLRAQHALAIREERLRHASQLADFVWTAASGGHDGDGGDAGGGSSDGGGGGGGLGVGRSLATVAGTTDRAARVDKGEAEAEAEAAAARAEPNERHARELAALHDQLRDAREAAGAAAGEAAGAHRALHAQRSELERCKAELGARRVEVDMLRKQVASLMFAAAAKAGAAERAAAAEAAAIAAPPVAPPTALQAAPLATPAAVPSAPPPTAPLAPAAPPVVPVRPSRPPLGESTGLADPHLALMRVGLVHDGVALDDESDEIADEADEIADDGDAF</sequence>
<dbReference type="OrthoDB" id="10688165at2759"/>
<dbReference type="AlphaFoldDB" id="A0A8J6C0Z4"/>
<name>A0A8J6C0Z4_DIALT</name>
<accession>A0A8J6C0Z4</accession>
<reference evidence="2" key="1">
    <citation type="submission" date="2021-05" db="EMBL/GenBank/DDBJ databases">
        <title>The genome of the haptophyte Pavlova lutheri (Diacronema luteri, Pavlovales) - a model for lipid biosynthesis in eukaryotic algae.</title>
        <authorList>
            <person name="Hulatt C.J."/>
            <person name="Posewitz M.C."/>
        </authorList>
    </citation>
    <scope>NUCLEOTIDE SEQUENCE</scope>
    <source>
        <strain evidence="2">NIVA-4/92</strain>
    </source>
</reference>
<evidence type="ECO:0000256" key="1">
    <source>
        <dbReference type="SAM" id="MobiDB-lite"/>
    </source>
</evidence>
<evidence type="ECO:0000313" key="2">
    <source>
        <dbReference type="EMBL" id="KAG8458332.1"/>
    </source>
</evidence>
<feature type="compositionally biased region" description="Gly residues" evidence="1">
    <location>
        <begin position="374"/>
        <end position="392"/>
    </location>
</feature>
<feature type="compositionally biased region" description="Pro residues" evidence="1">
    <location>
        <begin position="540"/>
        <end position="563"/>
    </location>
</feature>
<dbReference type="Proteomes" id="UP000751190">
    <property type="component" value="Unassembled WGS sequence"/>
</dbReference>
<gene>
    <name evidence="2" type="ORF">KFE25_005179</name>
</gene>
<dbReference type="InterPro" id="IPR029016">
    <property type="entry name" value="GAF-like_dom_sf"/>
</dbReference>
<dbReference type="SUPFAM" id="SSF55781">
    <property type="entry name" value="GAF domain-like"/>
    <property type="match status" value="1"/>
</dbReference>
<feature type="region of interest" description="Disordered" evidence="1">
    <location>
        <begin position="371"/>
        <end position="395"/>
    </location>
</feature>
<evidence type="ECO:0000313" key="3">
    <source>
        <dbReference type="Proteomes" id="UP000751190"/>
    </source>
</evidence>
<evidence type="ECO:0008006" key="4">
    <source>
        <dbReference type="Google" id="ProtNLM"/>
    </source>
</evidence>
<protein>
    <recommendedName>
        <fullName evidence="4">GAF domain-containing protein</fullName>
    </recommendedName>
</protein>
<feature type="region of interest" description="Disordered" evidence="1">
    <location>
        <begin position="535"/>
        <end position="571"/>
    </location>
</feature>
<feature type="compositionally biased region" description="Low complexity" evidence="1">
    <location>
        <begin position="72"/>
        <end position="87"/>
    </location>
</feature>